<dbReference type="InterPro" id="IPR025696">
    <property type="entry name" value="Beta-barrel_MTR4"/>
</dbReference>
<dbReference type="PANTHER" id="PTHR12131:SF1">
    <property type="entry name" value="ATP-DEPENDENT RNA HELICASE SUPV3L1, MITOCHONDRIAL-RELATED"/>
    <property type="match status" value="1"/>
</dbReference>
<dbReference type="AlphaFoldDB" id="A0A8T8SCR5"/>
<evidence type="ECO:0000256" key="4">
    <source>
        <dbReference type="ARBA" id="ARBA00022840"/>
    </source>
</evidence>
<dbReference type="GO" id="GO:0005524">
    <property type="term" value="F:ATP binding"/>
    <property type="evidence" value="ECO:0007669"/>
    <property type="project" value="UniProtKB-KW"/>
</dbReference>
<protein>
    <recommendedName>
        <fullName evidence="5">ATP-dependent RNA helicase Ski2/MTR4 C-terminal domain-containing protein</fullName>
    </recommendedName>
</protein>
<dbReference type="GO" id="GO:0070478">
    <property type="term" value="P:nuclear-transcribed mRNA catabolic process, 3'-5' exonucleolytic nonsense-mediated decay"/>
    <property type="evidence" value="ECO:0007669"/>
    <property type="project" value="TreeGrafter"/>
</dbReference>
<keyword evidence="2" id="KW-0378">Hydrolase</keyword>
<name>A0A8T8SCR5_9BASI</name>
<evidence type="ECO:0000256" key="3">
    <source>
        <dbReference type="ARBA" id="ARBA00022806"/>
    </source>
</evidence>
<evidence type="ECO:0000313" key="7">
    <source>
        <dbReference type="Proteomes" id="UP000077671"/>
    </source>
</evidence>
<evidence type="ECO:0000259" key="5">
    <source>
        <dbReference type="SMART" id="SM01142"/>
    </source>
</evidence>
<evidence type="ECO:0000256" key="2">
    <source>
        <dbReference type="ARBA" id="ARBA00022801"/>
    </source>
</evidence>
<dbReference type="Proteomes" id="UP000077671">
    <property type="component" value="Unassembled WGS sequence"/>
</dbReference>
<dbReference type="InterPro" id="IPR012961">
    <property type="entry name" value="Ski2/MTR4_C"/>
</dbReference>
<keyword evidence="3" id="KW-0347">Helicase</keyword>
<reference evidence="6" key="1">
    <citation type="submission" date="2016-04" db="EMBL/GenBank/DDBJ databases">
        <authorList>
            <person name="Nguyen H.D."/>
            <person name="Kesanakurti P."/>
            <person name="Cullis J."/>
            <person name="Levesque C.A."/>
            <person name="Hambleton S."/>
        </authorList>
    </citation>
    <scope>NUCLEOTIDE SEQUENCE</scope>
    <source>
        <strain evidence="6">DAOMC 238032</strain>
    </source>
</reference>
<comment type="caution">
    <text evidence="6">The sequence shown here is derived from an EMBL/GenBank/DDBJ whole genome shotgun (WGS) entry which is preliminary data.</text>
</comment>
<dbReference type="Pfam" id="PF08148">
    <property type="entry name" value="DSHCT"/>
    <property type="match status" value="1"/>
</dbReference>
<keyword evidence="4" id="KW-0067">ATP-binding</keyword>
<feature type="domain" description="ATP-dependent RNA helicase Ski2/MTR4 C-terminal" evidence="5">
    <location>
        <begin position="226"/>
        <end position="362"/>
    </location>
</feature>
<evidence type="ECO:0000256" key="1">
    <source>
        <dbReference type="ARBA" id="ARBA00022741"/>
    </source>
</evidence>
<dbReference type="SMART" id="SM01142">
    <property type="entry name" value="DSHCT"/>
    <property type="match status" value="1"/>
</dbReference>
<organism evidence="6 7">
    <name type="scientific">Tilletia caries</name>
    <name type="common">wheat bunt fungus</name>
    <dbReference type="NCBI Taxonomy" id="13290"/>
    <lineage>
        <taxon>Eukaryota</taxon>
        <taxon>Fungi</taxon>
        <taxon>Dikarya</taxon>
        <taxon>Basidiomycota</taxon>
        <taxon>Ustilaginomycotina</taxon>
        <taxon>Exobasidiomycetes</taxon>
        <taxon>Tilletiales</taxon>
        <taxon>Tilletiaceae</taxon>
        <taxon>Tilletia</taxon>
    </lineage>
</organism>
<dbReference type="Pfam" id="PF13234">
    <property type="entry name" value="MTR4_beta-barrel"/>
    <property type="match status" value="1"/>
</dbReference>
<evidence type="ECO:0000313" key="6">
    <source>
        <dbReference type="EMBL" id="KAE8237266.1"/>
    </source>
</evidence>
<keyword evidence="1" id="KW-0547">Nucleotide-binding</keyword>
<feature type="non-terminal residue" evidence="6">
    <location>
        <position position="365"/>
    </location>
</feature>
<dbReference type="Gene3D" id="1.10.3380.30">
    <property type="match status" value="1"/>
</dbReference>
<proteinExistence type="predicted"/>
<dbReference type="GO" id="GO:0004386">
    <property type="term" value="F:helicase activity"/>
    <property type="evidence" value="ECO:0007669"/>
    <property type="project" value="UniProtKB-KW"/>
</dbReference>
<reference evidence="6" key="2">
    <citation type="journal article" date="2019" name="IMA Fungus">
        <title>Genome sequencing and comparison of five Tilletia species to identify candidate genes for the detection of regulated species infecting wheat.</title>
        <authorList>
            <person name="Nguyen H.D.T."/>
            <person name="Sultana T."/>
            <person name="Kesanakurti P."/>
            <person name="Hambleton S."/>
        </authorList>
    </citation>
    <scope>NUCLEOTIDE SEQUENCE</scope>
    <source>
        <strain evidence="6">DAOMC 238032</strain>
    </source>
</reference>
<dbReference type="GO" id="GO:0055087">
    <property type="term" value="C:Ski complex"/>
    <property type="evidence" value="ECO:0007669"/>
    <property type="project" value="TreeGrafter"/>
</dbReference>
<accession>A0A8T8SCR5</accession>
<dbReference type="PANTHER" id="PTHR12131">
    <property type="entry name" value="ATP-DEPENDENT RNA AND DNA HELICASE"/>
    <property type="match status" value="1"/>
</dbReference>
<dbReference type="InterPro" id="IPR050699">
    <property type="entry name" value="RNA-DNA_Helicase"/>
</dbReference>
<gene>
    <name evidence="6" type="ORF">A4X03_0g9175</name>
</gene>
<dbReference type="GO" id="GO:0016787">
    <property type="term" value="F:hydrolase activity"/>
    <property type="evidence" value="ECO:0007669"/>
    <property type="project" value="UniProtKB-KW"/>
</dbReference>
<dbReference type="EMBL" id="LWDD02003388">
    <property type="protein sequence ID" value="KAE8237266.1"/>
    <property type="molecule type" value="Genomic_DNA"/>
</dbReference>
<sequence length="365" mass="40998">MLQTALDQQQGSKNMAPGRIVLVRHHLFENDGAVIVKQINSRLFLTLATVTPERKSKTLDVAENSKPPLWNPTLKGRVLDGLVYDLVEVPLTSIVLVTKHVVKIEPSMIMAHRISAMQGAVNAMIPYLLEWSEQGVIPEVEWSKLRKLDFQEALRARDGYVSEIAQQSHILGKEDFAKDYATVDKRKRLQREIASLRMSISDQNLELLPDYEQRIQVLKTLRFVDPLNESVLLKGRVACEINSVNELVLTELILNNVFAAYQPDEVVALLSVFVFQEKTEVVPELNEKLSQGFATILATAERVAAIEAENTVIQPDFSNLLKLGLVEVVYEWARGMVSLFSRAFSRNFSLLADPNVMDTTSTSPS</sequence>